<accession>A0A6J4UAU0</accession>
<name>A0A6J4UAU0_9BACT</name>
<dbReference type="AlphaFoldDB" id="A0A6J4UAU0"/>
<evidence type="ECO:0000313" key="1">
    <source>
        <dbReference type="EMBL" id="CAA9544926.1"/>
    </source>
</evidence>
<dbReference type="EMBL" id="CADCWE010000147">
    <property type="protein sequence ID" value="CAA9544926.1"/>
    <property type="molecule type" value="Genomic_DNA"/>
</dbReference>
<dbReference type="PANTHER" id="PTHR30528:SF0">
    <property type="entry name" value="CYTOPLASMIC PROTEIN"/>
    <property type="match status" value="1"/>
</dbReference>
<proteinExistence type="predicted"/>
<sequence>MPPTTADPNAVALTADEARLLSVAAQRLDRRPPGPPTKDGLLATIRALGCVQLDTISVISRTQQTVLWSRHGPYDVAWLDELHHPDGALIEYWAHACALVPAEDFPFYREAMAFYRAKYDGYARDNADLLDRVRAAIRERGPLYSRDFERPPGPRPDPWTWYGGKPEREALDALWTWGEVAVLRRDAFQRIYDLTERVIAPEILERAPTEDERRRHFVGTALSALGVATPKWAADYFRSSGRPHVRFKEVAAELSRMAADGLAIPATVNGWTDPVWLSPAAHARLDRLRAGEDAPTLTTLLAPFDSLIWHRARTSALFGFDYLLESYTPAAKRRYGYYTLPILRRGRLVGRLDPSLDRKRGVLTVRALHLEPDIVPNPELAADIAWALKDLLAFLGGESVVVTASDPVEFGPMVAEALGGGESP</sequence>
<organism evidence="1">
    <name type="scientific">uncultured Thermomicrobiales bacterium</name>
    <dbReference type="NCBI Taxonomy" id="1645740"/>
    <lineage>
        <taxon>Bacteria</taxon>
        <taxon>Pseudomonadati</taxon>
        <taxon>Thermomicrobiota</taxon>
        <taxon>Thermomicrobia</taxon>
        <taxon>Thermomicrobiales</taxon>
        <taxon>environmental samples</taxon>
    </lineage>
</organism>
<gene>
    <name evidence="1" type="ORF">AVDCRST_MAG73-2318</name>
</gene>
<dbReference type="PANTHER" id="PTHR30528">
    <property type="entry name" value="CYTOPLASMIC PROTEIN"/>
    <property type="match status" value="1"/>
</dbReference>
<dbReference type="Pfam" id="PF06224">
    <property type="entry name" value="AlkZ-like"/>
    <property type="match status" value="1"/>
</dbReference>
<reference evidence="1" key="1">
    <citation type="submission" date="2020-02" db="EMBL/GenBank/DDBJ databases">
        <authorList>
            <person name="Meier V. D."/>
        </authorList>
    </citation>
    <scope>NUCLEOTIDE SEQUENCE</scope>
    <source>
        <strain evidence="1">AVDCRST_MAG73</strain>
    </source>
</reference>
<protein>
    <recommendedName>
        <fullName evidence="2">Cytoplasmic protein clustered with trehalase</fullName>
    </recommendedName>
</protein>
<dbReference type="InterPro" id="IPR009351">
    <property type="entry name" value="AlkZ-like"/>
</dbReference>
<evidence type="ECO:0008006" key="2">
    <source>
        <dbReference type="Google" id="ProtNLM"/>
    </source>
</evidence>